<sequence length="663" mass="73666">MAAGRWNLEGCTALVTGGSKGIGYGIVEELASHGASVYTCSRNQKELNECLIQWRNKGFKVEASVCDLSSRSEREEFIKTVANHFDGKLNILVNNAGIVIYKEAKDYTMEDYSLIMSINFEAAYHLSVLAHPFLKASHRGNVVFISSISGASALPYEAVYGATKGAMDQLTRCLAFEWAKDNIRVNGVAPGVIASSMVEMTIQDPEQKENLDKLIDRCALHRMGEPKELAAVVAFLCFPAASYVTGQIIYVDGGFMANVLPVVIGLTFLICLGIVIWRFKKGKGGHSHSFARNTFSDPSRKDHEGDSKYFGVPVFSYSTLEEATSNFDPSQELGDGGFGTVYYGKLRDGREVAVKRLYEQSSKRMVQFKNEIEILTRLRHQNLVMLYGCTSRHSRELLLVYEYIPNGTVADHLHGEKAKNGALIWPIRMKIAIETASALAYLHASDIIHRDVKTCNILLDNNFCVKVADFGLSRLFPNDVTHISTAPQGTPGYVDPDYHACYQLTSKSDVYSFGVVLIELISSLLAVDIRRDRDEISLANFALSKILKCAFEELIDPSLGYESNAEVRRMTTSVAELAFQCLQLEKEMRPTMDEVLEILKAIQNGEFENQKKEEINVVDNVEVPQDPESENDDAQLMKSKLPVSMNSVNDKWFSCSTTVSISG</sequence>
<feature type="transmembrane region" description="Helical" evidence="13">
    <location>
        <begin position="229"/>
        <end position="249"/>
    </location>
</feature>
<keyword evidence="9 13" id="KW-1133">Transmembrane helix</keyword>
<evidence type="ECO:0000313" key="16">
    <source>
        <dbReference type="Proteomes" id="UP000004994"/>
    </source>
</evidence>
<keyword evidence="10 13" id="KW-0472">Membrane</keyword>
<dbReference type="PRINTS" id="PR00081">
    <property type="entry name" value="GDHRDH"/>
</dbReference>
<dbReference type="SUPFAM" id="SSF56112">
    <property type="entry name" value="Protein kinase-like (PK-like)"/>
    <property type="match status" value="1"/>
</dbReference>
<dbReference type="PROSITE" id="PS50011">
    <property type="entry name" value="PROTEIN_KINASE_DOM"/>
    <property type="match status" value="1"/>
</dbReference>
<dbReference type="Gene3D" id="3.40.50.720">
    <property type="entry name" value="NAD(P)-binding Rossmann-like Domain"/>
    <property type="match status" value="1"/>
</dbReference>
<proteinExistence type="predicted"/>
<dbReference type="InterPro" id="IPR008271">
    <property type="entry name" value="Ser/Thr_kinase_AS"/>
</dbReference>
<keyword evidence="2" id="KW-0723">Serine/threonine-protein kinase</keyword>
<dbReference type="STRING" id="4081.A0A3Q7FYZ1"/>
<dbReference type="PRINTS" id="PR00080">
    <property type="entry name" value="SDRFAMILY"/>
</dbReference>
<evidence type="ECO:0000256" key="4">
    <source>
        <dbReference type="ARBA" id="ARBA00022692"/>
    </source>
</evidence>
<keyword evidence="3" id="KW-0808">Transferase</keyword>
<comment type="subcellular location">
    <subcellularLocation>
        <location evidence="1">Membrane</location>
        <topology evidence="1">Single-pass membrane protein</topology>
    </subcellularLocation>
</comment>
<dbReference type="FunFam" id="3.40.50.720:FF:000084">
    <property type="entry name" value="Short-chain dehydrogenase reductase"/>
    <property type="match status" value="1"/>
</dbReference>
<dbReference type="CDD" id="cd05329">
    <property type="entry name" value="TR_SDR_c"/>
    <property type="match status" value="1"/>
</dbReference>
<name>A0A3Q7FYZ1_SOLLC</name>
<evidence type="ECO:0000256" key="11">
    <source>
        <dbReference type="ARBA" id="ARBA00023180"/>
    </source>
</evidence>
<dbReference type="PANTHER" id="PTHR46008">
    <property type="entry name" value="LEAF RUST 10 DISEASE-RESISTANCE LOCUS RECEPTOR-LIKE PROTEIN KINASE-LIKE 1.4"/>
    <property type="match status" value="1"/>
</dbReference>
<dbReference type="Gramene" id="Solyc04g007400.3.1">
    <property type="protein sequence ID" value="Solyc04g007400.3.1"/>
    <property type="gene ID" value="Solyc04g007400.3"/>
</dbReference>
<evidence type="ECO:0000256" key="5">
    <source>
        <dbReference type="ARBA" id="ARBA00022729"/>
    </source>
</evidence>
<evidence type="ECO:0000256" key="3">
    <source>
        <dbReference type="ARBA" id="ARBA00022679"/>
    </source>
</evidence>
<dbReference type="SMART" id="SM00220">
    <property type="entry name" value="S_TKc"/>
    <property type="match status" value="1"/>
</dbReference>
<dbReference type="Pfam" id="PF07714">
    <property type="entry name" value="PK_Tyr_Ser-Thr"/>
    <property type="match status" value="1"/>
</dbReference>
<evidence type="ECO:0000256" key="10">
    <source>
        <dbReference type="ARBA" id="ARBA00023136"/>
    </source>
</evidence>
<dbReference type="InterPro" id="IPR036291">
    <property type="entry name" value="NAD(P)-bd_dom_sf"/>
</dbReference>
<evidence type="ECO:0000256" key="13">
    <source>
        <dbReference type="SAM" id="Phobius"/>
    </source>
</evidence>
<dbReference type="SUPFAM" id="SSF51735">
    <property type="entry name" value="NAD(P)-binding Rossmann-fold domains"/>
    <property type="match status" value="1"/>
</dbReference>
<dbReference type="InterPro" id="IPR001245">
    <property type="entry name" value="Ser-Thr/Tyr_kinase_cat_dom"/>
</dbReference>
<organism evidence="15">
    <name type="scientific">Solanum lycopersicum</name>
    <name type="common">Tomato</name>
    <name type="synonym">Lycopersicon esculentum</name>
    <dbReference type="NCBI Taxonomy" id="4081"/>
    <lineage>
        <taxon>Eukaryota</taxon>
        <taxon>Viridiplantae</taxon>
        <taxon>Streptophyta</taxon>
        <taxon>Embryophyta</taxon>
        <taxon>Tracheophyta</taxon>
        <taxon>Spermatophyta</taxon>
        <taxon>Magnoliopsida</taxon>
        <taxon>eudicotyledons</taxon>
        <taxon>Gunneridae</taxon>
        <taxon>Pentapetalae</taxon>
        <taxon>asterids</taxon>
        <taxon>lamiids</taxon>
        <taxon>Solanales</taxon>
        <taxon>Solanaceae</taxon>
        <taxon>Solanoideae</taxon>
        <taxon>Solaneae</taxon>
        <taxon>Solanum</taxon>
        <taxon>Solanum subgen. Lycopersicon</taxon>
    </lineage>
</organism>
<dbReference type="PROSITE" id="PS00108">
    <property type="entry name" value="PROTEIN_KINASE_ST"/>
    <property type="match status" value="1"/>
</dbReference>
<dbReference type="InParanoid" id="A0A3Q7FYZ1"/>
<evidence type="ECO:0000256" key="12">
    <source>
        <dbReference type="PROSITE-ProRule" id="PRU10141"/>
    </source>
</evidence>
<protein>
    <recommendedName>
        <fullName evidence="14">Protein kinase domain-containing protein</fullName>
    </recommendedName>
</protein>
<evidence type="ECO:0000256" key="6">
    <source>
        <dbReference type="ARBA" id="ARBA00022741"/>
    </source>
</evidence>
<dbReference type="FunFam" id="3.30.200.20:FF:000162">
    <property type="entry name" value="Adenine nucleotide alpha hydrolase-like domain kinase"/>
    <property type="match status" value="1"/>
</dbReference>
<keyword evidence="7" id="KW-0418">Kinase</keyword>
<dbReference type="Proteomes" id="UP000004994">
    <property type="component" value="Chromosome 4"/>
</dbReference>
<reference evidence="15" key="1">
    <citation type="journal article" date="2012" name="Nature">
        <title>The tomato genome sequence provides insights into fleshy fruit evolution.</title>
        <authorList>
            <consortium name="Tomato Genome Consortium"/>
        </authorList>
    </citation>
    <scope>NUCLEOTIDE SEQUENCE [LARGE SCALE GENOMIC DNA]</scope>
    <source>
        <strain evidence="15">cv. Heinz 1706</strain>
    </source>
</reference>
<dbReference type="Gene3D" id="1.10.510.10">
    <property type="entry name" value="Transferase(Phosphotransferase) domain 1"/>
    <property type="match status" value="1"/>
</dbReference>
<dbReference type="GO" id="GO:0005886">
    <property type="term" value="C:plasma membrane"/>
    <property type="evidence" value="ECO:0007669"/>
    <property type="project" value="UniProtKB-ARBA"/>
</dbReference>
<feature type="transmembrane region" description="Helical" evidence="13">
    <location>
        <begin position="255"/>
        <end position="277"/>
    </location>
</feature>
<dbReference type="GO" id="GO:0004674">
    <property type="term" value="F:protein serine/threonine kinase activity"/>
    <property type="evidence" value="ECO:0007669"/>
    <property type="project" value="UniProtKB-KW"/>
</dbReference>
<dbReference type="InterPro" id="IPR002347">
    <property type="entry name" value="SDR_fam"/>
</dbReference>
<evidence type="ECO:0000256" key="8">
    <source>
        <dbReference type="ARBA" id="ARBA00022840"/>
    </source>
</evidence>
<dbReference type="InterPro" id="IPR000719">
    <property type="entry name" value="Prot_kinase_dom"/>
</dbReference>
<dbReference type="PaxDb" id="4081-Solyc04g007390.2.1"/>
<dbReference type="InterPro" id="IPR017441">
    <property type="entry name" value="Protein_kinase_ATP_BS"/>
</dbReference>
<keyword evidence="5" id="KW-0732">Signal</keyword>
<evidence type="ECO:0000256" key="1">
    <source>
        <dbReference type="ARBA" id="ARBA00004167"/>
    </source>
</evidence>
<feature type="binding site" evidence="12">
    <location>
        <position position="355"/>
    </location>
    <ligand>
        <name>ATP</name>
        <dbReference type="ChEBI" id="CHEBI:30616"/>
    </ligand>
</feature>
<evidence type="ECO:0000259" key="14">
    <source>
        <dbReference type="PROSITE" id="PS50011"/>
    </source>
</evidence>
<dbReference type="PANTHER" id="PTHR46008:SF29">
    <property type="entry name" value="LEAF RUST 10 DISEASE-RESISTANCE LOCUS RECEPTOR-LIKE PROTEIN KINASE-LIKE 1.1"/>
    <property type="match status" value="1"/>
</dbReference>
<reference evidence="15" key="2">
    <citation type="submission" date="2019-01" db="UniProtKB">
        <authorList>
            <consortium name="EnsemblPlants"/>
        </authorList>
    </citation>
    <scope>IDENTIFICATION</scope>
    <source>
        <strain evidence="15">cv. Heinz 1706</strain>
    </source>
</reference>
<evidence type="ECO:0000256" key="7">
    <source>
        <dbReference type="ARBA" id="ARBA00022777"/>
    </source>
</evidence>
<keyword evidence="8 12" id="KW-0067">ATP-binding</keyword>
<evidence type="ECO:0000313" key="15">
    <source>
        <dbReference type="EnsemblPlants" id="Solyc04g007400.3.1"/>
    </source>
</evidence>
<dbReference type="Gene3D" id="3.30.200.20">
    <property type="entry name" value="Phosphorylase Kinase, domain 1"/>
    <property type="match status" value="1"/>
</dbReference>
<dbReference type="PROSITE" id="PS00107">
    <property type="entry name" value="PROTEIN_KINASE_ATP"/>
    <property type="match status" value="1"/>
</dbReference>
<accession>A0A3Q7FYZ1</accession>
<dbReference type="GO" id="GO:0005524">
    <property type="term" value="F:ATP binding"/>
    <property type="evidence" value="ECO:0007669"/>
    <property type="project" value="UniProtKB-UniRule"/>
</dbReference>
<evidence type="ECO:0000256" key="2">
    <source>
        <dbReference type="ARBA" id="ARBA00022527"/>
    </source>
</evidence>
<dbReference type="InterPro" id="IPR011009">
    <property type="entry name" value="Kinase-like_dom_sf"/>
</dbReference>
<keyword evidence="11" id="KW-0325">Glycoprotein</keyword>
<dbReference type="GO" id="GO:0016616">
    <property type="term" value="F:oxidoreductase activity, acting on the CH-OH group of donors, NAD or NADP as acceptor"/>
    <property type="evidence" value="ECO:0007669"/>
    <property type="project" value="UniProtKB-ARBA"/>
</dbReference>
<dbReference type="InterPro" id="IPR020904">
    <property type="entry name" value="Sc_DH/Rdtase_CS"/>
</dbReference>
<keyword evidence="4 13" id="KW-0812">Transmembrane</keyword>
<keyword evidence="6 12" id="KW-0547">Nucleotide-binding</keyword>
<dbReference type="AlphaFoldDB" id="A0A3Q7FYZ1"/>
<dbReference type="PROSITE" id="PS00061">
    <property type="entry name" value="ADH_SHORT"/>
    <property type="match status" value="1"/>
</dbReference>
<feature type="domain" description="Protein kinase" evidence="14">
    <location>
        <begin position="327"/>
        <end position="602"/>
    </location>
</feature>
<keyword evidence="16" id="KW-1185">Reference proteome</keyword>
<evidence type="ECO:0000256" key="9">
    <source>
        <dbReference type="ARBA" id="ARBA00022989"/>
    </source>
</evidence>
<dbReference type="EnsemblPlants" id="Solyc04g007400.3.1">
    <property type="protein sequence ID" value="Solyc04g007400.3.1"/>
    <property type="gene ID" value="Solyc04g007400.3"/>
</dbReference>
<dbReference type="Pfam" id="PF13561">
    <property type="entry name" value="adh_short_C2"/>
    <property type="match status" value="1"/>
</dbReference>
<dbReference type="FunFam" id="1.10.510.10:FF:000161">
    <property type="entry name" value="Wall-associated receptor kinase-like 20"/>
    <property type="match status" value="1"/>
</dbReference>